<dbReference type="Proteomes" id="UP000012159">
    <property type="component" value="Unassembled WGS sequence"/>
</dbReference>
<name>M6W211_LEPBO</name>
<dbReference type="EMBL" id="AKWF02000040">
    <property type="protein sequence ID" value="EMO63772.1"/>
    <property type="molecule type" value="Genomic_DNA"/>
</dbReference>
<protein>
    <submittedName>
        <fullName evidence="2">Uncharacterized protein</fullName>
    </submittedName>
</protein>
<reference evidence="2 3" key="1">
    <citation type="submission" date="2013-01" db="EMBL/GenBank/DDBJ databases">
        <authorList>
            <person name="Harkins D.M."/>
            <person name="Durkin A.S."/>
            <person name="Brinkac L.M."/>
            <person name="Haft D.H."/>
            <person name="Selengut J.D."/>
            <person name="Sanka R."/>
            <person name="DePew J."/>
            <person name="Purushe J."/>
            <person name="Picardeau M."/>
            <person name="Werts C."/>
            <person name="Goarant C."/>
            <person name="Vinetz J.M."/>
            <person name="Sutton G.G."/>
            <person name="Nierman W.C."/>
            <person name="Fouts D.E."/>
        </authorList>
    </citation>
    <scope>NUCLEOTIDE SEQUENCE [LARGE SCALE GENOMIC DNA]</scope>
    <source>
        <strain evidence="2 3">200901868</strain>
    </source>
</reference>
<accession>M6W211</accession>
<evidence type="ECO:0000313" key="2">
    <source>
        <dbReference type="EMBL" id="EMO63772.1"/>
    </source>
</evidence>
<evidence type="ECO:0000313" key="3">
    <source>
        <dbReference type="Proteomes" id="UP000012159"/>
    </source>
</evidence>
<sequence length="62" mass="6939">MNHRTIVPNLRRQKPDSENPNSGKCFPKQAADSFLVVKSKFYPNSIRAATSIACLSFPMKLS</sequence>
<gene>
    <name evidence="2" type="ORF">LEP1GSC133_4554</name>
</gene>
<feature type="region of interest" description="Disordered" evidence="1">
    <location>
        <begin position="1"/>
        <end position="24"/>
    </location>
</feature>
<evidence type="ECO:0000256" key="1">
    <source>
        <dbReference type="SAM" id="MobiDB-lite"/>
    </source>
</evidence>
<comment type="caution">
    <text evidence="2">The sequence shown here is derived from an EMBL/GenBank/DDBJ whole genome shotgun (WGS) entry which is preliminary data.</text>
</comment>
<proteinExistence type="predicted"/>
<organism evidence="2 3">
    <name type="scientific">Leptospira borgpetersenii serovar Pomona str. 200901868</name>
    <dbReference type="NCBI Taxonomy" id="1192866"/>
    <lineage>
        <taxon>Bacteria</taxon>
        <taxon>Pseudomonadati</taxon>
        <taxon>Spirochaetota</taxon>
        <taxon>Spirochaetia</taxon>
        <taxon>Leptospirales</taxon>
        <taxon>Leptospiraceae</taxon>
        <taxon>Leptospira</taxon>
    </lineage>
</organism>
<dbReference type="AlphaFoldDB" id="M6W211"/>